<protein>
    <recommendedName>
        <fullName evidence="3">DUF2639 domain-containing protein</fullName>
    </recommendedName>
</protein>
<evidence type="ECO:0000313" key="1">
    <source>
        <dbReference type="EMBL" id="SDP95757.1"/>
    </source>
</evidence>
<proteinExistence type="predicted"/>
<dbReference type="EMBL" id="FNJU01000019">
    <property type="protein sequence ID" value="SDP95757.1"/>
    <property type="molecule type" value="Genomic_DNA"/>
</dbReference>
<dbReference type="InterPro" id="IPR022580">
    <property type="entry name" value="DUF2639"/>
</dbReference>
<dbReference type="OrthoDB" id="2738543at2"/>
<sequence length="50" mass="5796">MAHVGSKGWYVQQLKSNGYSYHPVGRRKLESYKAAVLRNLYNELVINKNN</sequence>
<evidence type="ECO:0000313" key="2">
    <source>
        <dbReference type="Proteomes" id="UP000199159"/>
    </source>
</evidence>
<dbReference type="RefSeq" id="WP_090859451.1">
    <property type="nucleotide sequence ID" value="NZ_FNJU01000019.1"/>
</dbReference>
<keyword evidence="2" id="KW-1185">Reference proteome</keyword>
<gene>
    <name evidence="1" type="ORF">SAMN05216565_11942</name>
</gene>
<organism evidence="1 2">
    <name type="scientific">Litchfieldia salsa</name>
    <dbReference type="NCBI Taxonomy" id="930152"/>
    <lineage>
        <taxon>Bacteria</taxon>
        <taxon>Bacillati</taxon>
        <taxon>Bacillota</taxon>
        <taxon>Bacilli</taxon>
        <taxon>Bacillales</taxon>
        <taxon>Bacillaceae</taxon>
        <taxon>Litchfieldia</taxon>
    </lineage>
</organism>
<name>A0A1H0WYK8_9BACI</name>
<dbReference type="Pfam" id="PF11121">
    <property type="entry name" value="DUF2639"/>
    <property type="match status" value="1"/>
</dbReference>
<accession>A0A1H0WYK8</accession>
<dbReference type="Proteomes" id="UP000199159">
    <property type="component" value="Unassembled WGS sequence"/>
</dbReference>
<evidence type="ECO:0008006" key="3">
    <source>
        <dbReference type="Google" id="ProtNLM"/>
    </source>
</evidence>
<reference evidence="2" key="1">
    <citation type="submission" date="2016-10" db="EMBL/GenBank/DDBJ databases">
        <authorList>
            <person name="Varghese N."/>
            <person name="Submissions S."/>
        </authorList>
    </citation>
    <scope>NUCLEOTIDE SEQUENCE [LARGE SCALE GENOMIC DNA]</scope>
    <source>
        <strain evidence="2">IBRC-M10078</strain>
    </source>
</reference>
<dbReference type="AlphaFoldDB" id="A0A1H0WYK8"/>